<dbReference type="InterPro" id="IPR013766">
    <property type="entry name" value="Thioredoxin_domain"/>
</dbReference>
<accession>A0ABS3DX82</accession>
<gene>
    <name evidence="2" type="ORF">JF544_11755</name>
</gene>
<feature type="domain" description="Thioredoxin" evidence="1">
    <location>
        <begin position="9"/>
        <end position="86"/>
    </location>
</feature>
<keyword evidence="3" id="KW-1185">Reference proteome</keyword>
<dbReference type="Gene3D" id="3.40.30.10">
    <property type="entry name" value="Glutaredoxin"/>
    <property type="match status" value="1"/>
</dbReference>
<proteinExistence type="predicted"/>
<dbReference type="Pfam" id="PF00085">
    <property type="entry name" value="Thioredoxin"/>
    <property type="match status" value="1"/>
</dbReference>
<dbReference type="CDD" id="cd02947">
    <property type="entry name" value="TRX_family"/>
    <property type="match status" value="1"/>
</dbReference>
<sequence>MDYIHSIEDLDAFVNEEMLSIVYVSRPGCSVCHGLLPQVEDLLADYPSIKARHVNADEVPQVAGHYSVMTVPAVLVYSEGKELFRKARFVPIGELNQQLAKLNHFINES</sequence>
<dbReference type="EMBL" id="JAEKJY010000003">
    <property type="protein sequence ID" value="MBN8235930.1"/>
    <property type="molecule type" value="Genomic_DNA"/>
</dbReference>
<reference evidence="2 3" key="1">
    <citation type="submission" date="2020-12" db="EMBL/GenBank/DDBJ databases">
        <title>Oil enriched cultivation method for isolating marine PHA-producing bacteria.</title>
        <authorList>
            <person name="Zheng W."/>
            <person name="Yu S."/>
            <person name="Huang Y."/>
        </authorList>
    </citation>
    <scope>NUCLEOTIDE SEQUENCE [LARGE SCALE GENOMIC DNA]</scope>
    <source>
        <strain evidence="2 3">SY-2-6</strain>
    </source>
</reference>
<comment type="caution">
    <text evidence="2">The sequence shown here is derived from an EMBL/GenBank/DDBJ whole genome shotgun (WGS) entry which is preliminary data.</text>
</comment>
<evidence type="ECO:0000313" key="3">
    <source>
        <dbReference type="Proteomes" id="UP000663970"/>
    </source>
</evidence>
<name>A0ABS3DX82_9BACI</name>
<dbReference type="InterPro" id="IPR036249">
    <property type="entry name" value="Thioredoxin-like_sf"/>
</dbReference>
<dbReference type="Proteomes" id="UP000663970">
    <property type="component" value="Unassembled WGS sequence"/>
</dbReference>
<dbReference type="SUPFAM" id="SSF52833">
    <property type="entry name" value="Thioredoxin-like"/>
    <property type="match status" value="1"/>
</dbReference>
<protein>
    <submittedName>
        <fullName evidence="2">Thioredoxin family protein</fullName>
    </submittedName>
</protein>
<organism evidence="2 3">
    <name type="scientific">Halobacillus kuroshimensis</name>
    <dbReference type="NCBI Taxonomy" id="302481"/>
    <lineage>
        <taxon>Bacteria</taxon>
        <taxon>Bacillati</taxon>
        <taxon>Bacillota</taxon>
        <taxon>Bacilli</taxon>
        <taxon>Bacillales</taxon>
        <taxon>Bacillaceae</taxon>
        <taxon>Halobacillus</taxon>
    </lineage>
</organism>
<evidence type="ECO:0000313" key="2">
    <source>
        <dbReference type="EMBL" id="MBN8235930.1"/>
    </source>
</evidence>
<evidence type="ECO:0000259" key="1">
    <source>
        <dbReference type="Pfam" id="PF00085"/>
    </source>
</evidence>
<dbReference type="RefSeq" id="WP_051254752.1">
    <property type="nucleotide sequence ID" value="NZ_JAEKJY010000003.1"/>
</dbReference>